<dbReference type="RefSeq" id="WP_210047790.1">
    <property type="nucleotide sequence ID" value="NZ_JAGINX010000001.1"/>
</dbReference>
<comment type="caution">
    <text evidence="2">The sequence shown here is derived from an EMBL/GenBank/DDBJ whole genome shotgun (WGS) entry which is preliminary data.</text>
</comment>
<feature type="repeat" description="TPR" evidence="1">
    <location>
        <begin position="89"/>
        <end position="122"/>
    </location>
</feature>
<organism evidence="2 3">
    <name type="scientific">Nesterenkonia lacusekhoensis</name>
    <dbReference type="NCBI Taxonomy" id="150832"/>
    <lineage>
        <taxon>Bacteria</taxon>
        <taxon>Bacillati</taxon>
        <taxon>Actinomycetota</taxon>
        <taxon>Actinomycetes</taxon>
        <taxon>Micrococcales</taxon>
        <taxon>Micrococcaceae</taxon>
        <taxon>Nesterenkonia</taxon>
    </lineage>
</organism>
<evidence type="ECO:0000256" key="1">
    <source>
        <dbReference type="PROSITE-ProRule" id="PRU00339"/>
    </source>
</evidence>
<evidence type="ECO:0000313" key="3">
    <source>
        <dbReference type="Proteomes" id="UP001519331"/>
    </source>
</evidence>
<sequence>MLKPLVLGAEAGRRAMGLAAKVPGADLAAARAVVASGRLVPTTTESALTPSRARLRSLHEQAATVLFEANPTGSAKLLESLDLEAIDDAGYLERLAQRFLKVKEYEAALQMRLRAKDLEPQNPVRWVALARSYQRAAKGGMVRDSVGGLVEGPVADGEKAREALQRAAELAPEDPGISYQLGRFEFDHGHVEAGLDRLQEVTEKHPAYRWLLDYAHRARRPHVLQMERAQRAYEQALALRPTSSVAMRGILATGTRAAQDWAGMWESALVFEASKKRGYARRRELLDQLTPLVTAPHVSAEQAQVILALLQDAEARGIRLRWATVSLISYRLQFAGQLRTGFALRRSLAERTLRWLGDSSGGHAGHRQKLLAALSYLGRTQEALELIDPLPWQPSTARGRLRLEKLRADTRLLHGDVQPYLDYSAQVREATPLPGEEKMAELISGKRVAVVGPAETSDELGELIDSYDVVIRTRFQAGFVAENARRIGSRTDITYYAGRDQGLLAAEGAVAAESGDLQMVVARPLSMDSVRSLLGGETPEWLRVGRHDFAVCFHGAPLGVPRIIYDVLQFDPAEIGLFHADFYAGEQAYSQGYWEAQHVGFGPHSKMNDVITAHDLDSDFQLMQAFAATGRLTAHGASAEVMALEKDEYLRRVEAAPIFPRPAAEQEKA</sequence>
<reference evidence="2 3" key="1">
    <citation type="submission" date="2021-03" db="EMBL/GenBank/DDBJ databases">
        <title>Sequencing the genomes of 1000 actinobacteria strains.</title>
        <authorList>
            <person name="Klenk H.-P."/>
        </authorList>
    </citation>
    <scope>NUCLEOTIDE SEQUENCE [LARGE SCALE GENOMIC DNA]</scope>
    <source>
        <strain evidence="2 3">DSM 12544</strain>
    </source>
</reference>
<dbReference type="Proteomes" id="UP001519331">
    <property type="component" value="Unassembled WGS sequence"/>
</dbReference>
<evidence type="ECO:0000313" key="2">
    <source>
        <dbReference type="EMBL" id="MBP2317549.1"/>
    </source>
</evidence>
<name>A0ABS4SZB7_9MICC</name>
<dbReference type="Gene3D" id="1.25.40.10">
    <property type="entry name" value="Tetratricopeptide repeat domain"/>
    <property type="match status" value="1"/>
</dbReference>
<protein>
    <submittedName>
        <fullName evidence="2">Tetratricopeptide (TPR) repeat protein</fullName>
    </submittedName>
</protein>
<dbReference type="SUPFAM" id="SSF48452">
    <property type="entry name" value="TPR-like"/>
    <property type="match status" value="1"/>
</dbReference>
<dbReference type="InterPro" id="IPR011990">
    <property type="entry name" value="TPR-like_helical_dom_sf"/>
</dbReference>
<keyword evidence="3" id="KW-1185">Reference proteome</keyword>
<proteinExistence type="predicted"/>
<dbReference type="PROSITE" id="PS50005">
    <property type="entry name" value="TPR"/>
    <property type="match status" value="1"/>
</dbReference>
<keyword evidence="1" id="KW-0802">TPR repeat</keyword>
<dbReference type="InterPro" id="IPR019734">
    <property type="entry name" value="TPR_rpt"/>
</dbReference>
<dbReference type="EMBL" id="JAGINX010000001">
    <property type="protein sequence ID" value="MBP2317549.1"/>
    <property type="molecule type" value="Genomic_DNA"/>
</dbReference>
<accession>A0ABS4SZB7</accession>
<gene>
    <name evidence="2" type="ORF">JOF45_000568</name>
</gene>